<accession>A0A1M5YRY4</accession>
<evidence type="ECO:0000313" key="6">
    <source>
        <dbReference type="Proteomes" id="UP000290037"/>
    </source>
</evidence>
<feature type="signal peptide" evidence="1">
    <location>
        <begin position="1"/>
        <end position="19"/>
    </location>
</feature>
<evidence type="ECO:0000259" key="2">
    <source>
        <dbReference type="Pfam" id="PF19573"/>
    </source>
</evidence>
<keyword evidence="1" id="KW-0732">Signal</keyword>
<evidence type="ECO:0000313" key="3">
    <source>
        <dbReference type="EMBL" id="RXG29460.1"/>
    </source>
</evidence>
<dbReference type="Pfam" id="PF19573">
    <property type="entry name" value="DUF6089"/>
    <property type="match status" value="1"/>
</dbReference>
<dbReference type="EMBL" id="QOVN01000003">
    <property type="protein sequence ID" value="RXG29460.1"/>
    <property type="molecule type" value="Genomic_DNA"/>
</dbReference>
<reference evidence="3 6" key="3">
    <citation type="submission" date="2018-07" db="EMBL/GenBank/DDBJ databases">
        <title>Leeuwenhoekiella genomics.</title>
        <authorList>
            <person name="Tahon G."/>
            <person name="Willems A."/>
        </authorList>
    </citation>
    <scope>NUCLEOTIDE SEQUENCE [LARGE SCALE GENOMIC DNA]</scope>
    <source>
        <strain evidence="3 6">LMG 24856</strain>
    </source>
</reference>
<dbReference type="SUPFAM" id="SSF56925">
    <property type="entry name" value="OMPA-like"/>
    <property type="match status" value="1"/>
</dbReference>
<evidence type="ECO:0000313" key="4">
    <source>
        <dbReference type="EMBL" id="SHI14836.1"/>
    </source>
</evidence>
<dbReference type="AlphaFoldDB" id="A0A1M5YRY4"/>
<evidence type="ECO:0000256" key="1">
    <source>
        <dbReference type="SAM" id="SignalP"/>
    </source>
</evidence>
<gene>
    <name evidence="3" type="ORF">DSM01_1560</name>
    <name evidence="4" type="ORF">SAMN04487999_2285</name>
</gene>
<dbReference type="InterPro" id="IPR045743">
    <property type="entry name" value="DUF6089"/>
</dbReference>
<proteinExistence type="predicted"/>
<feature type="domain" description="DUF6089" evidence="2">
    <location>
        <begin position="4"/>
        <end position="228"/>
    </location>
</feature>
<dbReference type="Proteomes" id="UP000290037">
    <property type="component" value="Unassembled WGS sequence"/>
</dbReference>
<dbReference type="InterPro" id="IPR011250">
    <property type="entry name" value="OMP/PagP_B-barrel"/>
</dbReference>
<reference evidence="4" key="1">
    <citation type="submission" date="2016-11" db="EMBL/GenBank/DDBJ databases">
        <authorList>
            <person name="Jaros S."/>
            <person name="Januszkiewicz K."/>
            <person name="Wedrychowicz H."/>
        </authorList>
    </citation>
    <scope>NUCLEOTIDE SEQUENCE [LARGE SCALE GENOMIC DNA]</scope>
    <source>
        <strain evidence="4">DSM 19859</strain>
    </source>
</reference>
<evidence type="ECO:0000313" key="5">
    <source>
        <dbReference type="Proteomes" id="UP000184240"/>
    </source>
</evidence>
<name>A0A1M5YRY4_9FLAO</name>
<dbReference type="OrthoDB" id="654178at2"/>
<dbReference type="RefSeq" id="WP_072983167.1">
    <property type="nucleotide sequence ID" value="NZ_FQXT01000004.1"/>
</dbReference>
<sequence length="230" mass="25857">MRYLLVFTLVLFAVGSTQSQTYEVGVLAGGSNFIGDVGRTNYISPNNIVFGGIAKWNRSARHAFRASILFTNLEASDTDSNDARRQNRGYSFTNTVIEGSVGIEYNFWDFDMHQSFDKPHTPYLYTGFTYFYHDSFALDPVEDALVNTSSEWDLAIPMVIGYKAYIGGSIVLAAELGARYTFTDNLDGNFPGTEEYNYASFGNINNKDWYMFSGITVTYTFGRQPCYCGF</sequence>
<dbReference type="STRING" id="573501.SAMN04487999_2285"/>
<protein>
    <recommendedName>
        <fullName evidence="2">DUF6089 domain-containing protein</fullName>
    </recommendedName>
</protein>
<dbReference type="Proteomes" id="UP000184240">
    <property type="component" value="Unassembled WGS sequence"/>
</dbReference>
<dbReference type="EMBL" id="FQXT01000004">
    <property type="protein sequence ID" value="SHI14836.1"/>
    <property type="molecule type" value="Genomic_DNA"/>
</dbReference>
<organism evidence="4 5">
    <name type="scientific">Leeuwenhoekiella palythoae</name>
    <dbReference type="NCBI Taxonomy" id="573501"/>
    <lineage>
        <taxon>Bacteria</taxon>
        <taxon>Pseudomonadati</taxon>
        <taxon>Bacteroidota</taxon>
        <taxon>Flavobacteriia</taxon>
        <taxon>Flavobacteriales</taxon>
        <taxon>Flavobacteriaceae</taxon>
        <taxon>Leeuwenhoekiella</taxon>
    </lineage>
</organism>
<reference evidence="5" key="2">
    <citation type="submission" date="2016-11" db="EMBL/GenBank/DDBJ databases">
        <authorList>
            <person name="Varghese N."/>
            <person name="Submissions S."/>
        </authorList>
    </citation>
    <scope>NUCLEOTIDE SEQUENCE [LARGE SCALE GENOMIC DNA]</scope>
    <source>
        <strain evidence="5">DSM 19859</strain>
    </source>
</reference>
<feature type="chain" id="PRO_5012296667" description="DUF6089 domain-containing protein" evidence="1">
    <location>
        <begin position="20"/>
        <end position="230"/>
    </location>
</feature>
<keyword evidence="6" id="KW-1185">Reference proteome</keyword>